<evidence type="ECO:0000313" key="7">
    <source>
        <dbReference type="EMBL" id="GAA4003718.1"/>
    </source>
</evidence>
<dbReference type="Pfam" id="PF13442">
    <property type="entry name" value="Cytochrome_CBB3"/>
    <property type="match status" value="1"/>
</dbReference>
<dbReference type="InterPro" id="IPR009056">
    <property type="entry name" value="Cyt_c-like_dom"/>
</dbReference>
<protein>
    <submittedName>
        <fullName evidence="7">Cytochrome c-550 PedF</fullName>
    </submittedName>
</protein>
<evidence type="ECO:0000256" key="3">
    <source>
        <dbReference type="ARBA" id="ARBA00023004"/>
    </source>
</evidence>
<feature type="signal peptide" evidence="5">
    <location>
        <begin position="1"/>
        <end position="30"/>
    </location>
</feature>
<dbReference type="PROSITE" id="PS51007">
    <property type="entry name" value="CYTC"/>
    <property type="match status" value="1"/>
</dbReference>
<feature type="domain" description="Cytochrome c" evidence="6">
    <location>
        <begin position="65"/>
        <end position="160"/>
    </location>
</feature>
<dbReference type="NCBIfam" id="TIGR04494">
    <property type="entry name" value="c550_PedF"/>
    <property type="match status" value="1"/>
</dbReference>
<keyword evidence="3 4" id="KW-0408">Iron</keyword>
<dbReference type="RefSeq" id="WP_103046323.1">
    <property type="nucleotide sequence ID" value="NZ_BAABBP010000035.1"/>
</dbReference>
<dbReference type="Proteomes" id="UP001501627">
    <property type="component" value="Unassembled WGS sequence"/>
</dbReference>
<dbReference type="EMBL" id="BAABBP010000035">
    <property type="protein sequence ID" value="GAA4003718.1"/>
    <property type="molecule type" value="Genomic_DNA"/>
</dbReference>
<evidence type="ECO:0000256" key="2">
    <source>
        <dbReference type="ARBA" id="ARBA00022723"/>
    </source>
</evidence>
<sequence length="162" mass="17598">MHAISPRFLQRPLRGLLALALACGASAALAHGDVVPQAVDTSSLPQLGSKWLESNPYSKGEAHDEALRIGTSAYNQNCARCHGLEAVSGGIAPDLRKFDEECAGLAAAKKAACYGEMDDFFVGTVRRGRTRDGRVYMPPFEGTLSQEAIWSIRTYLETRRDQ</sequence>
<dbReference type="InterPro" id="IPR036909">
    <property type="entry name" value="Cyt_c-like_dom_sf"/>
</dbReference>
<dbReference type="Gene3D" id="1.10.760.10">
    <property type="entry name" value="Cytochrome c-like domain"/>
    <property type="match status" value="1"/>
</dbReference>
<evidence type="ECO:0000256" key="5">
    <source>
        <dbReference type="SAM" id="SignalP"/>
    </source>
</evidence>
<feature type="chain" id="PRO_5045471556" evidence="5">
    <location>
        <begin position="31"/>
        <end position="162"/>
    </location>
</feature>
<dbReference type="SUPFAM" id="SSF46626">
    <property type="entry name" value="Cytochrome c"/>
    <property type="match status" value="1"/>
</dbReference>
<name>A0ABP7RY35_9BURK</name>
<reference evidence="8" key="1">
    <citation type="journal article" date="2019" name="Int. J. Syst. Evol. Microbiol.">
        <title>The Global Catalogue of Microorganisms (GCM) 10K type strain sequencing project: providing services to taxonomists for standard genome sequencing and annotation.</title>
        <authorList>
            <consortium name="The Broad Institute Genomics Platform"/>
            <consortium name="The Broad Institute Genome Sequencing Center for Infectious Disease"/>
            <person name="Wu L."/>
            <person name="Ma J."/>
        </authorList>
    </citation>
    <scope>NUCLEOTIDE SEQUENCE [LARGE SCALE GENOMIC DNA]</scope>
    <source>
        <strain evidence="8">JCM 17561</strain>
    </source>
</reference>
<keyword evidence="8" id="KW-1185">Reference proteome</keyword>
<comment type="caution">
    <text evidence="7">The sequence shown here is derived from an EMBL/GenBank/DDBJ whole genome shotgun (WGS) entry which is preliminary data.</text>
</comment>
<evidence type="ECO:0000313" key="8">
    <source>
        <dbReference type="Proteomes" id="UP001501627"/>
    </source>
</evidence>
<accession>A0ABP7RY35</accession>
<gene>
    <name evidence="7" type="primary">pedF</name>
    <name evidence="7" type="ORF">GCM10022279_29540</name>
</gene>
<keyword evidence="5" id="KW-0732">Signal</keyword>
<organism evidence="7 8">
    <name type="scientific">Comamonas faecalis</name>
    <dbReference type="NCBI Taxonomy" id="1387849"/>
    <lineage>
        <taxon>Bacteria</taxon>
        <taxon>Pseudomonadati</taxon>
        <taxon>Pseudomonadota</taxon>
        <taxon>Betaproteobacteria</taxon>
        <taxon>Burkholderiales</taxon>
        <taxon>Comamonadaceae</taxon>
        <taxon>Comamonas</taxon>
    </lineage>
</organism>
<evidence type="ECO:0000256" key="4">
    <source>
        <dbReference type="PROSITE-ProRule" id="PRU00433"/>
    </source>
</evidence>
<proteinExistence type="predicted"/>
<evidence type="ECO:0000256" key="1">
    <source>
        <dbReference type="ARBA" id="ARBA00022617"/>
    </source>
</evidence>
<evidence type="ECO:0000259" key="6">
    <source>
        <dbReference type="PROSITE" id="PS51007"/>
    </source>
</evidence>
<dbReference type="InterPro" id="IPR030991">
    <property type="entry name" value="c550_proteobact"/>
</dbReference>
<keyword evidence="2 4" id="KW-0479">Metal-binding</keyword>
<keyword evidence="1 4" id="KW-0349">Heme</keyword>